<comment type="caution">
    <text evidence="3">The sequence shown here is derived from an EMBL/GenBank/DDBJ whole genome shotgun (WGS) entry which is preliminary data.</text>
</comment>
<evidence type="ECO:0000313" key="4">
    <source>
        <dbReference type="Proteomes" id="UP000054937"/>
    </source>
</evidence>
<dbReference type="EMBL" id="LDAU01000007">
    <property type="protein sequence ID" value="KRX11091.1"/>
    <property type="molecule type" value="Genomic_DNA"/>
</dbReference>
<sequence>MSYNNQEVCQNRIPQSILLEKSYHYQKCSIHSRKRLDQVCINPGCTKKGLICNLCKYNEHSKCYAVPFETFIAQVKKEWDQPDIKNSFETYVSKFQDKTTDIQKDYQSMTQAFKLFDTQMNEIQQETMRKVRMLIQNQTKSTRDLMEKLLIQKHGENQQQLVAKLFNVCEHELVENQSSDEPPSFKLKFHQFSQVKDKIEKAYQQLEIQQRTLSKTFEQIIELMNEVNPPQLNVNISQNSQASQQIASKYENNNLTSPQKSESVTQSQTPNECSYNKILQESLSSKQPIENNISNNSIKSANNNNDQIVISQISGSLTGNQNLPQSPKNMKSQQSSYIDQIMTSKSYQNQYLDGSDNQGKQSAIQKFEASPCIQTQQQQQQSQIQSQQQLKQKQQNDFQQQNSYVNQYLKNDDKTSTVSYNFQNLYQSQSSQNPQQIHASGLSGNDFPQNSQQFKSPNTQKDYNMQKQFYNTHQVFREAQSSYLQPENFSNSVIKFNSFSTYNNPVQKNIQIDENNNNSFLLLSNYLCDDNLYTRDRSQDYGEANTVENLEELAKSQKEFVTLKVKIRHSDQAFKLMPDRKTVLKKIFTDLAKIPVLRELKLNFGQLRLNNEDLQNLKDALSNMKSTVERMSISIDNGHYDQTSLKEFMKSLSNFTLLSGYGISLTNSCYDCGVENSLAEQLSQLSNLKMLILECSEPVNSMEIATSFKNAVPQLQDITINKKQFQFE</sequence>
<name>A0A0V0R9E1_PSEPJ</name>
<feature type="coiled-coil region" evidence="1">
    <location>
        <begin position="597"/>
        <end position="634"/>
    </location>
</feature>
<evidence type="ECO:0000256" key="1">
    <source>
        <dbReference type="SAM" id="Coils"/>
    </source>
</evidence>
<evidence type="ECO:0000313" key="3">
    <source>
        <dbReference type="EMBL" id="KRX11091.1"/>
    </source>
</evidence>
<reference evidence="3 4" key="1">
    <citation type="journal article" date="2015" name="Sci. Rep.">
        <title>Genome of the facultative scuticociliatosis pathogen Pseudocohnilembus persalinus provides insight into its virulence through horizontal gene transfer.</title>
        <authorList>
            <person name="Xiong J."/>
            <person name="Wang G."/>
            <person name="Cheng J."/>
            <person name="Tian M."/>
            <person name="Pan X."/>
            <person name="Warren A."/>
            <person name="Jiang C."/>
            <person name="Yuan D."/>
            <person name="Miao W."/>
        </authorList>
    </citation>
    <scope>NUCLEOTIDE SEQUENCE [LARGE SCALE GENOMIC DNA]</scope>
    <source>
        <strain evidence="3">36N120E</strain>
    </source>
</reference>
<dbReference type="AlphaFoldDB" id="A0A0V0R9E1"/>
<accession>A0A0V0R9E1</accession>
<evidence type="ECO:0000256" key="2">
    <source>
        <dbReference type="SAM" id="MobiDB-lite"/>
    </source>
</evidence>
<keyword evidence="1" id="KW-0175">Coiled coil</keyword>
<proteinExistence type="predicted"/>
<keyword evidence="4" id="KW-1185">Reference proteome</keyword>
<dbReference type="Proteomes" id="UP000054937">
    <property type="component" value="Unassembled WGS sequence"/>
</dbReference>
<dbReference type="InParanoid" id="A0A0V0R9E1"/>
<protein>
    <submittedName>
        <fullName evidence="3">Uncharacterized protein</fullName>
    </submittedName>
</protein>
<feature type="region of interest" description="Disordered" evidence="2">
    <location>
        <begin position="427"/>
        <end position="455"/>
    </location>
</feature>
<organism evidence="3 4">
    <name type="scientific">Pseudocohnilembus persalinus</name>
    <name type="common">Ciliate</name>
    <dbReference type="NCBI Taxonomy" id="266149"/>
    <lineage>
        <taxon>Eukaryota</taxon>
        <taxon>Sar</taxon>
        <taxon>Alveolata</taxon>
        <taxon>Ciliophora</taxon>
        <taxon>Intramacronucleata</taxon>
        <taxon>Oligohymenophorea</taxon>
        <taxon>Scuticociliatia</taxon>
        <taxon>Philasterida</taxon>
        <taxon>Pseudocohnilembidae</taxon>
        <taxon>Pseudocohnilembus</taxon>
    </lineage>
</organism>
<gene>
    <name evidence="3" type="ORF">PPERSA_05200</name>
</gene>